<keyword evidence="2" id="KW-0645">Protease</keyword>
<dbReference type="InterPro" id="IPR001506">
    <property type="entry name" value="Peptidase_M12A"/>
</dbReference>
<evidence type="ECO:0000313" key="4">
    <source>
        <dbReference type="EMBL" id="VDK58496.1"/>
    </source>
</evidence>
<dbReference type="GO" id="GO:0046872">
    <property type="term" value="F:metal ion binding"/>
    <property type="evidence" value="ECO:0007669"/>
    <property type="project" value="UniProtKB-KW"/>
</dbReference>
<keyword evidence="2" id="KW-0482">Metalloprotease</keyword>
<dbReference type="EMBL" id="UYRV01011909">
    <property type="protein sequence ID" value="VDK58496.1"/>
    <property type="molecule type" value="Genomic_DNA"/>
</dbReference>
<protein>
    <recommendedName>
        <fullName evidence="2">Metalloendopeptidase</fullName>
        <ecNumber evidence="2">3.4.24.-</ecNumber>
    </recommendedName>
</protein>
<keyword evidence="5" id="KW-1185">Reference proteome</keyword>
<gene>
    <name evidence="4" type="ORF">CGOC_LOCUS4340</name>
</gene>
<keyword evidence="2" id="KW-0862">Zinc</keyword>
<evidence type="ECO:0000256" key="1">
    <source>
        <dbReference type="PROSITE-ProRule" id="PRU01211"/>
    </source>
</evidence>
<comment type="caution">
    <text evidence="1">Lacks conserved residue(s) required for the propagation of feature annotation.</text>
</comment>
<dbReference type="PROSITE" id="PS51864">
    <property type="entry name" value="ASTACIN"/>
    <property type="match status" value="1"/>
</dbReference>
<proteinExistence type="predicted"/>
<dbReference type="EC" id="3.4.24.-" evidence="2"/>
<accession>A0A3P6R7P3</accession>
<name>A0A3P6R7P3_CYLGO</name>
<dbReference type="GO" id="GO:0004222">
    <property type="term" value="F:metalloendopeptidase activity"/>
    <property type="evidence" value="ECO:0007669"/>
    <property type="project" value="UniProtKB-UniRule"/>
</dbReference>
<dbReference type="PANTHER" id="PTHR10127">
    <property type="entry name" value="DISCOIDIN, CUB, EGF, LAMININ , AND ZINC METALLOPROTEASE DOMAIN CONTAINING"/>
    <property type="match status" value="1"/>
</dbReference>
<dbReference type="AlphaFoldDB" id="A0A3P6R7P3"/>
<dbReference type="GO" id="GO:0006508">
    <property type="term" value="P:proteolysis"/>
    <property type="evidence" value="ECO:0007669"/>
    <property type="project" value="UniProtKB-KW"/>
</dbReference>
<evidence type="ECO:0000256" key="2">
    <source>
        <dbReference type="RuleBase" id="RU361183"/>
    </source>
</evidence>
<dbReference type="SUPFAM" id="SSF55486">
    <property type="entry name" value="Metalloproteases ('zincins'), catalytic domain"/>
    <property type="match status" value="1"/>
</dbReference>
<dbReference type="Proteomes" id="UP000271889">
    <property type="component" value="Unassembled WGS sequence"/>
</dbReference>
<comment type="cofactor">
    <cofactor evidence="2">
        <name>Zn(2+)</name>
        <dbReference type="ChEBI" id="CHEBI:29105"/>
    </cofactor>
    <text evidence="2">Binds 1 zinc ion per subunit.</text>
</comment>
<dbReference type="OrthoDB" id="291007at2759"/>
<feature type="domain" description="Peptidase M12A" evidence="3">
    <location>
        <begin position="1"/>
        <end position="93"/>
    </location>
</feature>
<sequence>QDRDEYIEIIWRNVQNGADDQFEKIYFGYNLNVIDHLKEPYDYSSIMHYGPYAFSGSGKKTILPRKSGAERMGQRIAFSEGDIRKINKLYNCDMSISGNAIIDRNQVRTLHNYIS</sequence>
<reference evidence="4 5" key="1">
    <citation type="submission" date="2018-11" db="EMBL/GenBank/DDBJ databases">
        <authorList>
            <consortium name="Pathogen Informatics"/>
        </authorList>
    </citation>
    <scope>NUCLEOTIDE SEQUENCE [LARGE SCALE GENOMIC DNA]</scope>
</reference>
<dbReference type="Gene3D" id="3.40.390.10">
    <property type="entry name" value="Collagenase (Catalytic Domain)"/>
    <property type="match status" value="1"/>
</dbReference>
<organism evidence="4 5">
    <name type="scientific">Cylicostephanus goldi</name>
    <name type="common">Nematode worm</name>
    <dbReference type="NCBI Taxonomy" id="71465"/>
    <lineage>
        <taxon>Eukaryota</taxon>
        <taxon>Metazoa</taxon>
        <taxon>Ecdysozoa</taxon>
        <taxon>Nematoda</taxon>
        <taxon>Chromadorea</taxon>
        <taxon>Rhabditida</taxon>
        <taxon>Rhabditina</taxon>
        <taxon>Rhabditomorpha</taxon>
        <taxon>Strongyloidea</taxon>
        <taxon>Strongylidae</taxon>
        <taxon>Cylicostephanus</taxon>
    </lineage>
</organism>
<keyword evidence="2" id="KW-0378">Hydrolase</keyword>
<dbReference type="Pfam" id="PF01400">
    <property type="entry name" value="Astacin"/>
    <property type="match status" value="1"/>
</dbReference>
<feature type="non-terminal residue" evidence="4">
    <location>
        <position position="1"/>
    </location>
</feature>
<evidence type="ECO:0000313" key="5">
    <source>
        <dbReference type="Proteomes" id="UP000271889"/>
    </source>
</evidence>
<keyword evidence="2" id="KW-0479">Metal-binding</keyword>
<evidence type="ECO:0000259" key="3">
    <source>
        <dbReference type="PROSITE" id="PS51864"/>
    </source>
</evidence>
<dbReference type="PANTHER" id="PTHR10127:SF818">
    <property type="entry name" value="ZINC METALLOPROTEINASE NAS-4"/>
    <property type="match status" value="1"/>
</dbReference>
<dbReference type="PRINTS" id="PR00480">
    <property type="entry name" value="ASTACIN"/>
</dbReference>
<dbReference type="InterPro" id="IPR024079">
    <property type="entry name" value="MetalloPept_cat_dom_sf"/>
</dbReference>